<feature type="region of interest" description="Disordered" evidence="1">
    <location>
        <begin position="1"/>
        <end position="41"/>
    </location>
</feature>
<sequence length="435" mass="50079">MSLQSWLSPSLKTSSKRPLEISVNNTNQSSPSQSSPKKRKFSKELSQTAFNWYVLDTDKSKWFCKVCREAKNDTAYARGHEIPAKTTNHARHAASQAHLTAVTRSKLKDQQPFQTIVAKQLDAEEQNMLGYFYIAYHLAKRELPKSEFAYQLELLDMFGHQRNKFSSYTSHQSVTEFQSAISSVILAECMEKVRDSVYYSLVVDESTDLSNSKRLLVYIQFQDVLNLPHLKYAQFHAVRWLSLERAVTLIYRTYPALVMSLSVESELSSNAKLLYKDVSQYKFIAITHLLMDILPFLGKLSKIFQTSKLDFSKIKPAVQMTVDGLEDLIHSEGVFVSKLDDFIVNNDQDYLYQQPESECQSKEIKRNVNENLDGFDGFENDDEIENCNQVILKNYPNQKDILTKFVKYLVCSVKGGFLRKIELRQNLDALLKLVF</sequence>
<dbReference type="PANTHER" id="PTHR46880:SF5">
    <property type="entry name" value="DUF4371 DOMAIN-CONTAINING PROTEIN"/>
    <property type="match status" value="1"/>
</dbReference>
<proteinExistence type="predicted"/>
<protein>
    <recommendedName>
        <fullName evidence="4">DUF4371 domain-containing protein</fullName>
    </recommendedName>
</protein>
<dbReference type="GeneID" id="20242333"/>
<gene>
    <name evidence="2" type="ORF">LOTGIDRAFT_173317</name>
</gene>
<name>V4ASN7_LOTGI</name>
<keyword evidence="3" id="KW-1185">Reference proteome</keyword>
<feature type="compositionally biased region" description="Polar residues" evidence="1">
    <location>
        <begin position="1"/>
        <end position="13"/>
    </location>
</feature>
<dbReference type="OMA" id="HTRHADS"/>
<dbReference type="Proteomes" id="UP000030746">
    <property type="component" value="Unassembled WGS sequence"/>
</dbReference>
<dbReference type="KEGG" id="lgi:LOTGIDRAFT_173317"/>
<dbReference type="AlphaFoldDB" id="V4ASN7"/>
<accession>V4ASN7</accession>
<evidence type="ECO:0000313" key="3">
    <source>
        <dbReference type="Proteomes" id="UP000030746"/>
    </source>
</evidence>
<dbReference type="OrthoDB" id="10000786at2759"/>
<dbReference type="HOGENOM" id="CLU_630531_0_0_1"/>
<dbReference type="CTD" id="20242333"/>
<dbReference type="PANTHER" id="PTHR46880">
    <property type="entry name" value="RAS-ASSOCIATING DOMAIN-CONTAINING PROTEIN"/>
    <property type="match status" value="1"/>
</dbReference>
<dbReference type="RefSeq" id="XP_009049037.1">
    <property type="nucleotide sequence ID" value="XM_009050789.1"/>
</dbReference>
<evidence type="ECO:0000256" key="1">
    <source>
        <dbReference type="SAM" id="MobiDB-lite"/>
    </source>
</evidence>
<dbReference type="STRING" id="225164.V4ASN7"/>
<dbReference type="EMBL" id="KB200786">
    <property type="protein sequence ID" value="ESP00293.1"/>
    <property type="molecule type" value="Genomic_DNA"/>
</dbReference>
<reference evidence="2 3" key="1">
    <citation type="journal article" date="2013" name="Nature">
        <title>Insights into bilaterian evolution from three spiralian genomes.</title>
        <authorList>
            <person name="Simakov O."/>
            <person name="Marletaz F."/>
            <person name="Cho S.J."/>
            <person name="Edsinger-Gonzales E."/>
            <person name="Havlak P."/>
            <person name="Hellsten U."/>
            <person name="Kuo D.H."/>
            <person name="Larsson T."/>
            <person name="Lv J."/>
            <person name="Arendt D."/>
            <person name="Savage R."/>
            <person name="Osoegawa K."/>
            <person name="de Jong P."/>
            <person name="Grimwood J."/>
            <person name="Chapman J.A."/>
            <person name="Shapiro H."/>
            <person name="Aerts A."/>
            <person name="Otillar R.P."/>
            <person name="Terry A.Y."/>
            <person name="Boore J.L."/>
            <person name="Grigoriev I.V."/>
            <person name="Lindberg D.R."/>
            <person name="Seaver E.C."/>
            <person name="Weisblat D.A."/>
            <person name="Putnam N.H."/>
            <person name="Rokhsar D.S."/>
        </authorList>
    </citation>
    <scope>NUCLEOTIDE SEQUENCE [LARGE SCALE GENOMIC DNA]</scope>
</reference>
<organism evidence="2 3">
    <name type="scientific">Lottia gigantea</name>
    <name type="common">Giant owl limpet</name>
    <dbReference type="NCBI Taxonomy" id="225164"/>
    <lineage>
        <taxon>Eukaryota</taxon>
        <taxon>Metazoa</taxon>
        <taxon>Spiralia</taxon>
        <taxon>Lophotrochozoa</taxon>
        <taxon>Mollusca</taxon>
        <taxon>Gastropoda</taxon>
        <taxon>Patellogastropoda</taxon>
        <taxon>Lottioidea</taxon>
        <taxon>Lottiidae</taxon>
        <taxon>Lottia</taxon>
    </lineage>
</organism>
<evidence type="ECO:0008006" key="4">
    <source>
        <dbReference type="Google" id="ProtNLM"/>
    </source>
</evidence>
<evidence type="ECO:0000313" key="2">
    <source>
        <dbReference type="EMBL" id="ESP00293.1"/>
    </source>
</evidence>